<dbReference type="EMBL" id="LXFE01000346">
    <property type="protein sequence ID" value="OLL25614.1"/>
    <property type="molecule type" value="Genomic_DNA"/>
</dbReference>
<keyword evidence="1" id="KW-0175">Coiled coil</keyword>
<dbReference type="Proteomes" id="UP000186594">
    <property type="component" value="Unassembled WGS sequence"/>
</dbReference>
<comment type="caution">
    <text evidence="2">The sequence shown here is derived from an EMBL/GenBank/DDBJ whole genome shotgun (WGS) entry which is preliminary data.</text>
</comment>
<gene>
    <name evidence="2" type="ORF">NEOLI_001868</name>
</gene>
<name>A0A1U7LSJ0_NEOID</name>
<feature type="coiled-coil region" evidence="1">
    <location>
        <begin position="398"/>
        <end position="525"/>
    </location>
</feature>
<protein>
    <submittedName>
        <fullName evidence="2">Uncharacterized protein</fullName>
    </submittedName>
</protein>
<evidence type="ECO:0000313" key="3">
    <source>
        <dbReference type="Proteomes" id="UP000186594"/>
    </source>
</evidence>
<evidence type="ECO:0000313" key="2">
    <source>
        <dbReference type="EMBL" id="OLL25614.1"/>
    </source>
</evidence>
<reference evidence="2 3" key="1">
    <citation type="submission" date="2016-04" db="EMBL/GenBank/DDBJ databases">
        <title>Evolutionary innovation and constraint leading to complex multicellularity in the Ascomycota.</title>
        <authorList>
            <person name="Cisse O."/>
            <person name="Nguyen A."/>
            <person name="Hewitt D.A."/>
            <person name="Jedd G."/>
            <person name="Stajich J.E."/>
        </authorList>
    </citation>
    <scope>NUCLEOTIDE SEQUENCE [LARGE SCALE GENOMIC DNA]</scope>
    <source>
        <strain evidence="2 3">DAH-3</strain>
    </source>
</reference>
<sequence>MLVAKTASSHESQSLRPLETLITTQPSLIQSLHPGQTHGLYASLGPLLSSTDFLLVFLTLSILSVIPDARNLFSGDKASKILRLTGTAACQDEETASLAIKVLNKMDIETKKTWLDTREGLNIVKRVLDKAVSEERPKILRFLAEILRVKKFPLPDSLFEKFEDAVRKNDVQLVDEFCDIYEQIPPASPDFFINVYLETLTQPLPYPRSRVNLRLLKCLKNNISVFNAALRSALSTTQFEKPVQHFLNSTIPDPVCDPSLQECPRHYAYQIRELYELLCQLPLLADNQQEPLDSSMKLALIEKMSSLPDRDCYLTKKKISDRYELRTLESQTSIDWQKNLYNTLVKQAEGTYTCIIDNLTMVCRDLESRTHCIEEPLRNLKKQSEEILRVSEERNLALTESRRETENARAEVECLAIQKGQLEKSIEEYSKQLESLNNRFRDMETELHAQFMIKMNEMKLLLERNETLESNNERVGRDLSVALNNHSILEDRVGQMKLEHETRVKDLQEQAQNSLEREVNAVRSEISIQQQAFQAEINTRDEATEAHKRRIHELAEHIQKHDLEVDRLDKENQQRVSELQKSTEDRLCEIQTRHDELIEKLKQEHHEYLESMKTSFDHQINELKTGYETDHIKLSNQLKEAQESHNTEKSALDTNYARLKVAYETKCKEYDQVKNIGQHLMAVMGGGNGPLPPQASTPHKEDIQLEQEDTRYSMATQEGDTEILGQLGSMEMS</sequence>
<organism evidence="2 3">
    <name type="scientific">Neolecta irregularis (strain DAH-3)</name>
    <dbReference type="NCBI Taxonomy" id="1198029"/>
    <lineage>
        <taxon>Eukaryota</taxon>
        <taxon>Fungi</taxon>
        <taxon>Dikarya</taxon>
        <taxon>Ascomycota</taxon>
        <taxon>Taphrinomycotina</taxon>
        <taxon>Neolectales</taxon>
        <taxon>Neolectaceae</taxon>
        <taxon>Neolecta</taxon>
    </lineage>
</organism>
<keyword evidence="3" id="KW-1185">Reference proteome</keyword>
<dbReference type="AlphaFoldDB" id="A0A1U7LSJ0"/>
<evidence type="ECO:0000256" key="1">
    <source>
        <dbReference type="SAM" id="Coils"/>
    </source>
</evidence>
<dbReference type="OrthoDB" id="5332870at2759"/>
<proteinExistence type="predicted"/>
<accession>A0A1U7LSJ0</accession>